<dbReference type="AlphaFoldDB" id="A0AAV3QNS4"/>
<dbReference type="Proteomes" id="UP001454036">
    <property type="component" value="Unassembled WGS sequence"/>
</dbReference>
<proteinExistence type="predicted"/>
<keyword evidence="2" id="KW-1185">Reference proteome</keyword>
<sequence length="107" mass="12483">MPNQPDKNSCGVFCMKFLEEWEGSNIEMSSFTKWRTLRKNAKMAKTMDFIVELYAEILNDSSNSKRKHVVEKATSHYEAIAEKLYKDVVERGNRLRETNLLDSTLFV</sequence>
<dbReference type="EMBL" id="BAABME010037253">
    <property type="protein sequence ID" value="GAA0163767.1"/>
    <property type="molecule type" value="Genomic_DNA"/>
</dbReference>
<organism evidence="1 2">
    <name type="scientific">Lithospermum erythrorhizon</name>
    <name type="common">Purple gromwell</name>
    <name type="synonym">Lithospermum officinale var. erythrorhizon</name>
    <dbReference type="NCBI Taxonomy" id="34254"/>
    <lineage>
        <taxon>Eukaryota</taxon>
        <taxon>Viridiplantae</taxon>
        <taxon>Streptophyta</taxon>
        <taxon>Embryophyta</taxon>
        <taxon>Tracheophyta</taxon>
        <taxon>Spermatophyta</taxon>
        <taxon>Magnoliopsida</taxon>
        <taxon>eudicotyledons</taxon>
        <taxon>Gunneridae</taxon>
        <taxon>Pentapetalae</taxon>
        <taxon>asterids</taxon>
        <taxon>lamiids</taxon>
        <taxon>Boraginales</taxon>
        <taxon>Boraginaceae</taxon>
        <taxon>Boraginoideae</taxon>
        <taxon>Lithospermeae</taxon>
        <taxon>Lithospermum</taxon>
    </lineage>
</organism>
<protein>
    <recommendedName>
        <fullName evidence="3">Ubiquitin-like protease family profile domain-containing protein</fullName>
    </recommendedName>
</protein>
<gene>
    <name evidence="1" type="ORF">LIER_43662</name>
</gene>
<comment type="caution">
    <text evidence="1">The sequence shown here is derived from an EMBL/GenBank/DDBJ whole genome shotgun (WGS) entry which is preliminary data.</text>
</comment>
<reference evidence="1 2" key="1">
    <citation type="submission" date="2024-01" db="EMBL/GenBank/DDBJ databases">
        <title>The complete chloroplast genome sequence of Lithospermum erythrorhizon: insights into the phylogenetic relationship among Boraginaceae species and the maternal lineages of purple gromwells.</title>
        <authorList>
            <person name="Okada T."/>
            <person name="Watanabe K."/>
        </authorList>
    </citation>
    <scope>NUCLEOTIDE SEQUENCE [LARGE SCALE GENOMIC DNA]</scope>
</reference>
<evidence type="ECO:0000313" key="1">
    <source>
        <dbReference type="EMBL" id="GAA0163767.1"/>
    </source>
</evidence>
<name>A0AAV3QNS4_LITER</name>
<evidence type="ECO:0008006" key="3">
    <source>
        <dbReference type="Google" id="ProtNLM"/>
    </source>
</evidence>
<accession>A0AAV3QNS4</accession>
<evidence type="ECO:0000313" key="2">
    <source>
        <dbReference type="Proteomes" id="UP001454036"/>
    </source>
</evidence>